<accession>A0A9D3MXW3</accession>
<dbReference type="GO" id="GO:0034362">
    <property type="term" value="C:low-density lipoprotein particle"/>
    <property type="evidence" value="ECO:0007669"/>
    <property type="project" value="UniProtKB-UniRule"/>
</dbReference>
<dbReference type="GO" id="GO:0006869">
    <property type="term" value="P:lipid transport"/>
    <property type="evidence" value="ECO:0007669"/>
    <property type="project" value="UniProtKB-UniRule"/>
</dbReference>
<comment type="caution">
    <text evidence="16">The sequence shown here is derived from an EMBL/GenBank/DDBJ whole genome shotgun (WGS) entry which is preliminary data.</text>
</comment>
<keyword evidence="4 14" id="KW-0813">Transport</keyword>
<evidence type="ECO:0000313" key="17">
    <source>
        <dbReference type="Proteomes" id="UP001044222"/>
    </source>
</evidence>
<name>A0A9D3MXW3_ANGAN</name>
<keyword evidence="12 14" id="KW-0850">VLDL</keyword>
<dbReference type="PANTHER" id="PTHR16566">
    <property type="entry name" value="APOLIPOPROTEIN C-II"/>
    <property type="match status" value="1"/>
</dbReference>
<evidence type="ECO:0000256" key="15">
    <source>
        <dbReference type="SAM" id="MobiDB-lite"/>
    </source>
</evidence>
<evidence type="ECO:0000256" key="9">
    <source>
        <dbReference type="ARBA" id="ARBA00022963"/>
    </source>
</evidence>
<dbReference type="EMBL" id="JAFIRN010000001">
    <property type="protein sequence ID" value="KAG5856203.1"/>
    <property type="molecule type" value="Genomic_DNA"/>
</dbReference>
<proteinExistence type="inferred from homology"/>
<evidence type="ECO:0000313" key="16">
    <source>
        <dbReference type="EMBL" id="KAG5856203.1"/>
    </source>
</evidence>
<evidence type="ECO:0000256" key="12">
    <source>
        <dbReference type="ARBA" id="ARBA00023313"/>
    </source>
</evidence>
<dbReference type="GO" id="GO:0016042">
    <property type="term" value="P:lipid catabolic process"/>
    <property type="evidence" value="ECO:0007669"/>
    <property type="project" value="UniProtKB-UniRule"/>
</dbReference>
<keyword evidence="10 14" id="KW-0445">Lipid transport</keyword>
<feature type="region of interest" description="Disordered" evidence="15">
    <location>
        <begin position="232"/>
        <end position="264"/>
    </location>
</feature>
<dbReference type="GO" id="GO:0034364">
    <property type="term" value="C:high-density lipoprotein particle"/>
    <property type="evidence" value="ECO:0007669"/>
    <property type="project" value="UniProtKB-KW"/>
</dbReference>
<feature type="region of interest" description="Disordered" evidence="15">
    <location>
        <begin position="331"/>
        <end position="407"/>
    </location>
</feature>
<dbReference type="GO" id="GO:0042627">
    <property type="term" value="C:chylomicron"/>
    <property type="evidence" value="ECO:0007669"/>
    <property type="project" value="UniProtKB-UniRule"/>
</dbReference>
<dbReference type="GO" id="GO:0016004">
    <property type="term" value="F:phospholipase activator activity"/>
    <property type="evidence" value="ECO:0007669"/>
    <property type="project" value="TreeGrafter"/>
</dbReference>
<evidence type="ECO:0000256" key="7">
    <source>
        <dbReference type="ARBA" id="ARBA00022710"/>
    </source>
</evidence>
<evidence type="ECO:0000256" key="6">
    <source>
        <dbReference type="ARBA" id="ARBA00022525"/>
    </source>
</evidence>
<dbReference type="AlphaFoldDB" id="A0A9D3MXW3"/>
<dbReference type="Proteomes" id="UP001044222">
    <property type="component" value="Unassembled WGS sequence"/>
</dbReference>
<keyword evidence="7 14" id="KW-0427">LDL</keyword>
<gene>
    <name evidence="16" type="ORF">ANANG_G00005550</name>
</gene>
<protein>
    <recommendedName>
        <fullName evidence="3 14">Apolipoprotein C-II</fullName>
        <shortName evidence="14">Apo-CII</shortName>
        <shortName evidence="14">ApoC-II</shortName>
    </recommendedName>
    <alternativeName>
        <fullName evidence="13 14">Apolipoprotein C2</fullName>
    </alternativeName>
</protein>
<evidence type="ECO:0000256" key="14">
    <source>
        <dbReference type="RuleBase" id="RU368054"/>
    </source>
</evidence>
<keyword evidence="8 14" id="KW-0345">HDL</keyword>
<feature type="compositionally biased region" description="Basic and acidic residues" evidence="15">
    <location>
        <begin position="377"/>
        <end position="392"/>
    </location>
</feature>
<dbReference type="GO" id="GO:0060697">
    <property type="term" value="P:positive regulation of phospholipid catabolic process"/>
    <property type="evidence" value="ECO:0007669"/>
    <property type="project" value="TreeGrafter"/>
</dbReference>
<keyword evidence="17" id="KW-1185">Reference proteome</keyword>
<evidence type="ECO:0000256" key="13">
    <source>
        <dbReference type="ARBA" id="ARBA00031176"/>
    </source>
</evidence>
<dbReference type="Pfam" id="PF05355">
    <property type="entry name" value="Apo-CII"/>
    <property type="match status" value="1"/>
</dbReference>
<reference evidence="16" key="1">
    <citation type="submission" date="2021-01" db="EMBL/GenBank/DDBJ databases">
        <title>A chromosome-scale assembly of European eel, Anguilla anguilla.</title>
        <authorList>
            <person name="Henkel C."/>
            <person name="Jong-Raadsen S.A."/>
            <person name="Dufour S."/>
            <person name="Weltzien F.-A."/>
            <person name="Palstra A.P."/>
            <person name="Pelster B."/>
            <person name="Spaink H.P."/>
            <person name="Van Den Thillart G.E."/>
            <person name="Jansen H."/>
            <person name="Zahm M."/>
            <person name="Klopp C."/>
            <person name="Cedric C."/>
            <person name="Louis A."/>
            <person name="Berthelot C."/>
            <person name="Parey E."/>
            <person name="Roest Crollius H."/>
            <person name="Montfort J."/>
            <person name="Robinson-Rechavi M."/>
            <person name="Bucao C."/>
            <person name="Bouchez O."/>
            <person name="Gislard M."/>
            <person name="Lluch J."/>
            <person name="Milhes M."/>
            <person name="Lampietro C."/>
            <person name="Lopez Roques C."/>
            <person name="Donnadieu C."/>
            <person name="Braasch I."/>
            <person name="Desvignes T."/>
            <person name="Postlethwait J."/>
            <person name="Bobe J."/>
            <person name="Guiguen Y."/>
            <person name="Dirks R."/>
        </authorList>
    </citation>
    <scope>NUCLEOTIDE SEQUENCE</scope>
    <source>
        <strain evidence="16">Tag_6206</strain>
        <tissue evidence="16">Liver</tissue>
    </source>
</reference>
<keyword evidence="9 14" id="KW-0442">Lipid degradation</keyword>
<evidence type="ECO:0000256" key="8">
    <source>
        <dbReference type="ARBA" id="ARBA00022850"/>
    </source>
</evidence>
<evidence type="ECO:0000256" key="2">
    <source>
        <dbReference type="ARBA" id="ARBA00007221"/>
    </source>
</evidence>
<comment type="subcellular location">
    <subcellularLocation>
        <location evidence="1 14">Secreted</location>
    </subcellularLocation>
</comment>
<keyword evidence="14" id="KW-0732">Signal</keyword>
<dbReference type="Gene3D" id="1.10.1440.10">
    <property type="entry name" value="Apolipoprotein C-II"/>
    <property type="match status" value="1"/>
</dbReference>
<organism evidence="16 17">
    <name type="scientific">Anguilla anguilla</name>
    <name type="common">European freshwater eel</name>
    <name type="synonym">Muraena anguilla</name>
    <dbReference type="NCBI Taxonomy" id="7936"/>
    <lineage>
        <taxon>Eukaryota</taxon>
        <taxon>Metazoa</taxon>
        <taxon>Chordata</taxon>
        <taxon>Craniata</taxon>
        <taxon>Vertebrata</taxon>
        <taxon>Euteleostomi</taxon>
        <taxon>Actinopterygii</taxon>
        <taxon>Neopterygii</taxon>
        <taxon>Teleostei</taxon>
        <taxon>Anguilliformes</taxon>
        <taxon>Anguillidae</taxon>
        <taxon>Anguilla</taxon>
    </lineage>
</organism>
<keyword evidence="11 14" id="KW-0443">Lipid metabolism</keyword>
<comment type="similarity">
    <text evidence="2 14">Belongs to the apolipoprotein C2 family.</text>
</comment>
<comment type="function">
    <text evidence="14">Component of chylomicrons, very low-density lipoproteins (VLDL), low-density lipoproteins (LDL), and high-density lipoproteins (HDL) in plasma. Plays an important role in lipoprotein metabolism as an activator of lipoprotein lipase.</text>
</comment>
<evidence type="ECO:0000256" key="10">
    <source>
        <dbReference type="ARBA" id="ARBA00023055"/>
    </source>
</evidence>
<evidence type="ECO:0000256" key="11">
    <source>
        <dbReference type="ARBA" id="ARBA00023098"/>
    </source>
</evidence>
<evidence type="ECO:0000256" key="1">
    <source>
        <dbReference type="ARBA" id="ARBA00004613"/>
    </source>
</evidence>
<dbReference type="InterPro" id="IPR023121">
    <property type="entry name" value="ApoC-II_dom_sf"/>
</dbReference>
<evidence type="ECO:0000256" key="4">
    <source>
        <dbReference type="ARBA" id="ARBA00022448"/>
    </source>
</evidence>
<keyword evidence="5 14" id="KW-0162">Chylomicron</keyword>
<keyword evidence="6 14" id="KW-0964">Secreted</keyword>
<dbReference type="InterPro" id="IPR008019">
    <property type="entry name" value="Apo-CII"/>
</dbReference>
<dbReference type="PANTHER" id="PTHR16566:SF0">
    <property type="entry name" value="APOLIPOPROTEIN C-II"/>
    <property type="match status" value="1"/>
</dbReference>
<evidence type="ECO:0000256" key="3">
    <source>
        <dbReference type="ARBA" id="ARBA00013947"/>
    </source>
</evidence>
<dbReference type="GO" id="GO:0043274">
    <property type="term" value="F:phospholipase binding"/>
    <property type="evidence" value="ECO:0007669"/>
    <property type="project" value="TreeGrafter"/>
</dbReference>
<sequence>MRWMYFFFAKSCTQTVALTNLLYIRLIVRCCSPLGSIYSLKEMSGKLVVAVILALQVTASVCELPQPSTELVDKYTDLKDSVYKLLAYAGIRAKEALEPLAQHLPQSQAAKEYVEELQGKPHVQSVVKVATGAAGELAPLVDKVRMAGLGLYETYARPYVGSYLDQGVTAIKDFVKNVLPPEGQPRYRCSSPTTAHVFWKDETIPLVNMNKLLVITLLVGLLSFGTQGFRMPRQAEEAPEEAPEAPVAEEHHGPDAPEASEEAGPLTYVTDTIRNVWDKTVDTAGTWIETVKGLKLEEKAKALYDETTGAIHTYAGILQDQAYHLIYPSHRKKTPEQHSFTAGRRPSARRGGVARDNARLSEAPSSLVNKPQIARDGQPERPPGRAQDDAPSHHLLGGPGRPSTFAQ</sequence>
<dbReference type="GO" id="GO:0034361">
    <property type="term" value="C:very-low-density lipoprotein particle"/>
    <property type="evidence" value="ECO:0007669"/>
    <property type="project" value="UniProtKB-UniRule"/>
</dbReference>
<evidence type="ECO:0000256" key="5">
    <source>
        <dbReference type="ARBA" id="ARBA00022513"/>
    </source>
</evidence>